<accession>Q08Q26</accession>
<protein>
    <submittedName>
        <fullName evidence="1">Uncharacterized protein</fullName>
    </submittedName>
</protein>
<comment type="caution">
    <text evidence="1">The sequence shown here is derived from an EMBL/GenBank/DDBJ whole genome shotgun (WGS) entry which is preliminary data.</text>
</comment>
<evidence type="ECO:0000313" key="2">
    <source>
        <dbReference type="Proteomes" id="UP000032702"/>
    </source>
</evidence>
<sequence>MPMAPPTYETLDGSTPDITPLAAEHGRRLPLSAFTLLSGGDIFESRQGRPPAEGPARARAYVKAQITFVAHGAPTGLLQRVEGDIVRQLSANLQLIGRLEASRPLTIDFIPAGQSMAKYGYPRSVSPQAAGLFWDHPSWERARIALRQDKLETEPHLVFHEMAHAVQGLAFTQEENDLIYRVMLRTYRSRAMVDEVFALYSEREFVPSVTAHDLRAPGVYGMARQRWNEEHLFTRFVRNLYAPHKPLAGQGSGNQASSFEG</sequence>
<name>Q08Q26_STIAD</name>
<organism evidence="1 2">
    <name type="scientific">Stigmatella aurantiaca (strain DW4/3-1)</name>
    <dbReference type="NCBI Taxonomy" id="378806"/>
    <lineage>
        <taxon>Bacteria</taxon>
        <taxon>Pseudomonadati</taxon>
        <taxon>Myxococcota</taxon>
        <taxon>Myxococcia</taxon>
        <taxon>Myxococcales</taxon>
        <taxon>Cystobacterineae</taxon>
        <taxon>Archangiaceae</taxon>
        <taxon>Stigmatella</taxon>
    </lineage>
</organism>
<proteinExistence type="predicted"/>
<dbReference type="Proteomes" id="UP000032702">
    <property type="component" value="Unassembled WGS sequence"/>
</dbReference>
<gene>
    <name evidence="1" type="ORF">STIAU_6709</name>
</gene>
<dbReference type="AlphaFoldDB" id="Q08Q26"/>
<evidence type="ECO:0000313" key="1">
    <source>
        <dbReference type="EMBL" id="EAU62584.1"/>
    </source>
</evidence>
<reference evidence="1 2" key="1">
    <citation type="submission" date="2006-04" db="EMBL/GenBank/DDBJ databases">
        <authorList>
            <person name="Nierman W.C."/>
        </authorList>
    </citation>
    <scope>NUCLEOTIDE SEQUENCE [LARGE SCALE GENOMIC DNA]</scope>
    <source>
        <strain evidence="1 2">DW4/3-1</strain>
    </source>
</reference>
<dbReference type="EMBL" id="AAMD01000224">
    <property type="protein sequence ID" value="EAU62584.1"/>
    <property type="molecule type" value="Genomic_DNA"/>
</dbReference>